<proteinExistence type="predicted"/>
<comment type="caution">
    <text evidence="1">The sequence shown here is derived from an EMBL/GenBank/DDBJ whole genome shotgun (WGS) entry which is preliminary data.</text>
</comment>
<protein>
    <submittedName>
        <fullName evidence="1">Uncharacterized protein</fullName>
    </submittedName>
</protein>
<dbReference type="EMBL" id="JAVFWL010000002">
    <property type="protein sequence ID" value="KAK6734534.1"/>
    <property type="molecule type" value="Genomic_DNA"/>
</dbReference>
<reference evidence="1 2" key="1">
    <citation type="submission" date="2023-08" db="EMBL/GenBank/DDBJ databases">
        <title>A Necator americanus chromosomal reference genome.</title>
        <authorList>
            <person name="Ilik V."/>
            <person name="Petrzelkova K.J."/>
            <person name="Pardy F."/>
            <person name="Fuh T."/>
            <person name="Niatou-Singa F.S."/>
            <person name="Gouil Q."/>
            <person name="Baker L."/>
            <person name="Ritchie M.E."/>
            <person name="Jex A.R."/>
            <person name="Gazzola D."/>
            <person name="Li H."/>
            <person name="Toshio Fujiwara R."/>
            <person name="Zhan B."/>
            <person name="Aroian R.V."/>
            <person name="Pafco B."/>
            <person name="Schwarz E.M."/>
        </authorList>
    </citation>
    <scope>NUCLEOTIDE SEQUENCE [LARGE SCALE GENOMIC DNA]</scope>
    <source>
        <strain evidence="1 2">Aroian</strain>
        <tissue evidence="1">Whole animal</tissue>
    </source>
</reference>
<keyword evidence="2" id="KW-1185">Reference proteome</keyword>
<evidence type="ECO:0000313" key="1">
    <source>
        <dbReference type="EMBL" id="KAK6734534.1"/>
    </source>
</evidence>
<gene>
    <name evidence="1" type="primary">Necator_chrII.g5784</name>
    <name evidence="1" type="ORF">RB195_017991</name>
</gene>
<sequence>MLAYPPAYPLGTLCLGGIRGESAGTLFTVLQLIRNRAHDWPCTTPSCVACPHGRKDSKTVEHGQGRKFKYDVIGDETRRRHPLNAVYDTGEELFLGTCGSRGVCGVGVFVNTNTAVNIDSFEQITTRIVRLRRRRCGSTPALKIFVVYAPTSSYEEEVKDFYMNLKKFYREDHTFCKKPSSLRWTWKSPDGRYHNEIDHIIVSKRFCLTDFAVDPSFIRDRTIAFFEKDFLSHGEEKRPQTPKTIIDWELFVLLVGFWEDAVMDNIDDDYERLVEHLRHYTKKAKSLKTTKGRLSLTTLELIRQRGTA</sequence>
<name>A0ABR1C9D2_NECAM</name>
<dbReference type="Proteomes" id="UP001303046">
    <property type="component" value="Unassembled WGS sequence"/>
</dbReference>
<accession>A0ABR1C9D2</accession>
<evidence type="ECO:0000313" key="2">
    <source>
        <dbReference type="Proteomes" id="UP001303046"/>
    </source>
</evidence>
<organism evidence="1 2">
    <name type="scientific">Necator americanus</name>
    <name type="common">Human hookworm</name>
    <dbReference type="NCBI Taxonomy" id="51031"/>
    <lineage>
        <taxon>Eukaryota</taxon>
        <taxon>Metazoa</taxon>
        <taxon>Ecdysozoa</taxon>
        <taxon>Nematoda</taxon>
        <taxon>Chromadorea</taxon>
        <taxon>Rhabditida</taxon>
        <taxon>Rhabditina</taxon>
        <taxon>Rhabditomorpha</taxon>
        <taxon>Strongyloidea</taxon>
        <taxon>Ancylostomatidae</taxon>
        <taxon>Bunostominae</taxon>
        <taxon>Necator</taxon>
    </lineage>
</organism>